<comment type="caution">
    <text evidence="1">The sequence shown here is derived from an EMBL/GenBank/DDBJ whole genome shotgun (WGS) entry which is preliminary data.</text>
</comment>
<evidence type="ECO:0000313" key="1">
    <source>
        <dbReference type="EMBL" id="KAI8431632.1"/>
    </source>
</evidence>
<name>A0ACC0K593_CHOFU</name>
<keyword evidence="2" id="KW-1185">Reference proteome</keyword>
<accession>A0ACC0K593</accession>
<gene>
    <name evidence="1" type="ORF">MSG28_016111</name>
</gene>
<reference evidence="1 2" key="1">
    <citation type="journal article" date="2022" name="Genome Biol. Evol.">
        <title>The Spruce Budworm Genome: Reconstructing the Evolutionary History of Antifreeze Proteins.</title>
        <authorList>
            <person name="Beliveau C."/>
            <person name="Gagne P."/>
            <person name="Picq S."/>
            <person name="Vernygora O."/>
            <person name="Keeling C.I."/>
            <person name="Pinkney K."/>
            <person name="Doucet D."/>
            <person name="Wen F."/>
            <person name="Johnston J.S."/>
            <person name="Maaroufi H."/>
            <person name="Boyle B."/>
            <person name="Laroche J."/>
            <person name="Dewar K."/>
            <person name="Juretic N."/>
            <person name="Blackburn G."/>
            <person name="Nisole A."/>
            <person name="Brunet B."/>
            <person name="Brandao M."/>
            <person name="Lumley L."/>
            <person name="Duan J."/>
            <person name="Quan G."/>
            <person name="Lucarotti C.J."/>
            <person name="Roe A.D."/>
            <person name="Sperling F.A.H."/>
            <person name="Levesque R.C."/>
            <person name="Cusson M."/>
        </authorList>
    </citation>
    <scope>NUCLEOTIDE SEQUENCE [LARGE SCALE GENOMIC DNA]</scope>
    <source>
        <strain evidence="1">Glfc:IPQL:Cfum</strain>
    </source>
</reference>
<proteinExistence type="predicted"/>
<sequence>MSDIKLEIEMEELLACRICLATDDKLYRIYEHRLDEAFTDILGTNLSPCDGLPQRVCSPCRAQLQRSAGLRARARRTDAALRHALAEQHYLTNEFIRSIDRNAHSLTNDYSCKIFTDYPQTKIIEPERNDSCHSDNDHDADVKSDSDDLASRSCMVEIVENIAEVKILEERARKDAKKENKKKKPKERKKVIKVKGKPEVEWVVKKKPVRKRKGFKRYFMCDEDYIKFEEKYNIQVIRLSEEEQTREMEARKSTDSYLNALLRCEKCYKGFLSMFTYENHLKVHDPVSGANECALCQCRFKWPNNLRTHMIENHQLKYVCNQCQRVIKGRHEALLHAEFHAGKTWECKHCGRTFKKKSTFYTHVRMNHASEREETGGECGACGASFKGAPGLKLHQIKKCNKNMKPPESSAEAGTEPPTLCSRKGFICEVCGKKCTWFVHQSLSILAVHLRAHTGDRPHACPGPGCPLRFAKKDNMEKHHRVVHLGQRPQVKCELCGKLLAHAASLKLHVRTVHLKLPAPPRPPRHRRKKGEHMEG</sequence>
<evidence type="ECO:0000313" key="2">
    <source>
        <dbReference type="Proteomes" id="UP001064048"/>
    </source>
</evidence>
<dbReference type="EMBL" id="CM046130">
    <property type="protein sequence ID" value="KAI8431632.1"/>
    <property type="molecule type" value="Genomic_DNA"/>
</dbReference>
<organism evidence="1 2">
    <name type="scientific">Choristoneura fumiferana</name>
    <name type="common">Spruce budworm moth</name>
    <name type="synonym">Archips fumiferana</name>
    <dbReference type="NCBI Taxonomy" id="7141"/>
    <lineage>
        <taxon>Eukaryota</taxon>
        <taxon>Metazoa</taxon>
        <taxon>Ecdysozoa</taxon>
        <taxon>Arthropoda</taxon>
        <taxon>Hexapoda</taxon>
        <taxon>Insecta</taxon>
        <taxon>Pterygota</taxon>
        <taxon>Neoptera</taxon>
        <taxon>Endopterygota</taxon>
        <taxon>Lepidoptera</taxon>
        <taxon>Glossata</taxon>
        <taxon>Ditrysia</taxon>
        <taxon>Tortricoidea</taxon>
        <taxon>Tortricidae</taxon>
        <taxon>Tortricinae</taxon>
        <taxon>Choristoneura</taxon>
    </lineage>
</organism>
<dbReference type="Proteomes" id="UP001064048">
    <property type="component" value="Chromosome 30"/>
</dbReference>
<protein>
    <submittedName>
        <fullName evidence="1">Uncharacterized protein</fullName>
    </submittedName>
</protein>